<dbReference type="EMBL" id="CAJNRE010008405">
    <property type="protein sequence ID" value="CAF2072818.1"/>
    <property type="molecule type" value="Genomic_DNA"/>
</dbReference>
<dbReference type="Proteomes" id="UP000663824">
    <property type="component" value="Unassembled WGS sequence"/>
</dbReference>
<dbReference type="OrthoDB" id="10040753at2759"/>
<gene>
    <name evidence="6" type="ORF">BYL167_LOCUS12577</name>
    <name evidence="1" type="ORF">CJN711_LOCUS11722</name>
    <name evidence="4" type="ORF">GIL414_LOCUS9773</name>
    <name evidence="2" type="ORF">KQP761_LOCUS19443</name>
    <name evidence="3" type="ORF">MBJ925_LOCUS17033</name>
    <name evidence="5" type="ORF">SMN809_LOCUS10142</name>
</gene>
<dbReference type="EMBL" id="CAJOBH010004177">
    <property type="protein sequence ID" value="CAF3980381.1"/>
    <property type="molecule type" value="Genomic_DNA"/>
</dbReference>
<protein>
    <submittedName>
        <fullName evidence="2">Uncharacterized protein</fullName>
    </submittedName>
</protein>
<name>A0A815YSX8_9BILA</name>
<sequence>MRVLIQIGSVHNVSILMLFECCSLPKQDSHLFQKISHLLSIVLDRTKQIQMRGDAQKELSKFLAFHLFFVSQIQYIQSFDIQQLFKEWYNMINPHLEDCFPSNYSCVEDDSISLHPNSSDMHLSSLSEQYDYTTCTCLHRPYKNPNVAWSLETAIAYTSQEFLDKQHKLSSGDVGIDSLFNSHISQKVPTWKYGVEELMQQAGDDQLIQYAARDCLSVTKIAIAVRQRWSRALLKKYSSTKSIHTNYSDAHENKYCSIQQSSSNEIILSQQIKNSNDYTYIIEDYESISDDDIDNIINPVVVPISDIINHESGTKIIHIINVEHEKKRSREAIRRRCRKRNIIIHAHRHDFDVIRTIYRCFTIREIENILNHLDIKHRHCHIRRHYQLHIGLRSYEDKLKYEHILNREYFTKEHYIRELNYAS</sequence>
<evidence type="ECO:0000313" key="7">
    <source>
        <dbReference type="Proteomes" id="UP000663834"/>
    </source>
</evidence>
<dbReference type="Proteomes" id="UP000681967">
    <property type="component" value="Unassembled WGS sequence"/>
</dbReference>
<reference evidence="2" key="1">
    <citation type="submission" date="2021-02" db="EMBL/GenBank/DDBJ databases">
        <authorList>
            <person name="Nowell W R."/>
        </authorList>
    </citation>
    <scope>NUCLEOTIDE SEQUENCE</scope>
</reference>
<proteinExistence type="predicted"/>
<comment type="caution">
    <text evidence="2">The sequence shown here is derived from an EMBL/GenBank/DDBJ whole genome shotgun (WGS) entry which is preliminary data.</text>
</comment>
<evidence type="ECO:0000313" key="4">
    <source>
        <dbReference type="EMBL" id="CAF3963737.1"/>
    </source>
</evidence>
<evidence type="ECO:0000313" key="6">
    <source>
        <dbReference type="EMBL" id="CAF3980381.1"/>
    </source>
</evidence>
<dbReference type="Proteomes" id="UP000663834">
    <property type="component" value="Unassembled WGS sequence"/>
</dbReference>
<evidence type="ECO:0000313" key="1">
    <source>
        <dbReference type="EMBL" id="CAF1195122.1"/>
    </source>
</evidence>
<dbReference type="Proteomes" id="UP000663855">
    <property type="component" value="Unassembled WGS sequence"/>
</dbReference>
<dbReference type="EMBL" id="CAJOBI010003409">
    <property type="protein sequence ID" value="CAF3967552.1"/>
    <property type="molecule type" value="Genomic_DNA"/>
</dbReference>
<dbReference type="AlphaFoldDB" id="A0A815YSX8"/>
<evidence type="ECO:0000313" key="5">
    <source>
        <dbReference type="EMBL" id="CAF3967552.1"/>
    </source>
</evidence>
<evidence type="ECO:0000313" key="3">
    <source>
        <dbReference type="EMBL" id="CAF2072818.1"/>
    </source>
</evidence>
<accession>A0A815YSX8</accession>
<organism evidence="2 7">
    <name type="scientific">Rotaria magnacalcarata</name>
    <dbReference type="NCBI Taxonomy" id="392030"/>
    <lineage>
        <taxon>Eukaryota</taxon>
        <taxon>Metazoa</taxon>
        <taxon>Spiralia</taxon>
        <taxon>Gnathifera</taxon>
        <taxon>Rotifera</taxon>
        <taxon>Eurotatoria</taxon>
        <taxon>Bdelloidea</taxon>
        <taxon>Philodinida</taxon>
        <taxon>Philodinidae</taxon>
        <taxon>Rotaria</taxon>
    </lineage>
</organism>
<dbReference type="Proteomes" id="UP000676336">
    <property type="component" value="Unassembled WGS sequence"/>
</dbReference>
<dbReference type="EMBL" id="CAJNOW010009946">
    <property type="protein sequence ID" value="CAF1573786.1"/>
    <property type="molecule type" value="Genomic_DNA"/>
</dbReference>
<evidence type="ECO:0000313" key="2">
    <source>
        <dbReference type="EMBL" id="CAF1573786.1"/>
    </source>
</evidence>
<dbReference type="EMBL" id="CAJOBJ010003389">
    <property type="protein sequence ID" value="CAF3963737.1"/>
    <property type="molecule type" value="Genomic_DNA"/>
</dbReference>
<dbReference type="EMBL" id="CAJNOV010004979">
    <property type="protein sequence ID" value="CAF1195122.1"/>
    <property type="molecule type" value="Genomic_DNA"/>
</dbReference>
<dbReference type="Proteomes" id="UP000681720">
    <property type="component" value="Unassembled WGS sequence"/>
</dbReference>